<evidence type="ECO:0000256" key="4">
    <source>
        <dbReference type="ARBA" id="ARBA00022801"/>
    </source>
</evidence>
<comment type="similarity">
    <text evidence="6">Belongs to the Vsr family.</text>
</comment>
<keyword evidence="2 7" id="KW-0255">Endonuclease</keyword>
<dbReference type="InterPro" id="IPR004603">
    <property type="entry name" value="DNA_mismatch_endonuc_vsr"/>
</dbReference>
<dbReference type="InterPro" id="IPR011335">
    <property type="entry name" value="Restrct_endonuc-II-like"/>
</dbReference>
<keyword evidence="3" id="KW-0227">DNA damage</keyword>
<evidence type="ECO:0000256" key="1">
    <source>
        <dbReference type="ARBA" id="ARBA00022722"/>
    </source>
</evidence>
<keyword evidence="1" id="KW-0540">Nuclease</keyword>
<accession>A0ABT7N3F2</accession>
<dbReference type="Gene3D" id="3.40.960.10">
    <property type="entry name" value="VSR Endonuclease"/>
    <property type="match status" value="1"/>
</dbReference>
<evidence type="ECO:0000256" key="5">
    <source>
        <dbReference type="ARBA" id="ARBA00023204"/>
    </source>
</evidence>
<dbReference type="GO" id="GO:0004519">
    <property type="term" value="F:endonuclease activity"/>
    <property type="evidence" value="ECO:0007669"/>
    <property type="project" value="UniProtKB-KW"/>
</dbReference>
<reference evidence="7 8" key="1">
    <citation type="submission" date="2023-06" db="EMBL/GenBank/DDBJ databases">
        <title>Microbacterium sp. nov., isolated from a waste landfill.</title>
        <authorList>
            <person name="Wen W."/>
        </authorList>
    </citation>
    <scope>NUCLEOTIDE SEQUENCE [LARGE SCALE GENOMIC DNA]</scope>
    <source>
        <strain evidence="7 8">ASV49</strain>
    </source>
</reference>
<proteinExistence type="inferred from homology"/>
<evidence type="ECO:0000256" key="2">
    <source>
        <dbReference type="ARBA" id="ARBA00022759"/>
    </source>
</evidence>
<name>A0ABT7N3F2_9MICO</name>
<dbReference type="Proteomes" id="UP001235064">
    <property type="component" value="Unassembled WGS sequence"/>
</dbReference>
<protein>
    <submittedName>
        <fullName evidence="7">Very short patch repair endonuclease</fullName>
    </submittedName>
</protein>
<keyword evidence="5" id="KW-0234">DNA repair</keyword>
<dbReference type="CDD" id="cd00221">
    <property type="entry name" value="Vsr"/>
    <property type="match status" value="1"/>
</dbReference>
<dbReference type="SUPFAM" id="SSF52980">
    <property type="entry name" value="Restriction endonuclease-like"/>
    <property type="match status" value="1"/>
</dbReference>
<keyword evidence="4" id="KW-0378">Hydrolase</keyword>
<evidence type="ECO:0000313" key="7">
    <source>
        <dbReference type="EMBL" id="MDL9981195.1"/>
    </source>
</evidence>
<sequence length="142" mass="16357">MKGNKRRDTSFELAVRCELHRRGFRYRVDFAPLATVRSRADIVFRGARVAVYLDGCFWHGCPVHATSPKSNASYWLPKLERNRERDSQINGALRAEGWMVLRFWEHEPPGDIAQRIADEVRARRLGEQTIATDAPSREPHLG</sequence>
<evidence type="ECO:0000256" key="3">
    <source>
        <dbReference type="ARBA" id="ARBA00022763"/>
    </source>
</evidence>
<keyword evidence="8" id="KW-1185">Reference proteome</keyword>
<dbReference type="NCBIfam" id="TIGR00632">
    <property type="entry name" value="vsr"/>
    <property type="match status" value="1"/>
</dbReference>
<evidence type="ECO:0000313" key="8">
    <source>
        <dbReference type="Proteomes" id="UP001235064"/>
    </source>
</evidence>
<organism evidence="7 8">
    <name type="scientific">Microbacterium candidum</name>
    <dbReference type="NCBI Taxonomy" id="3041922"/>
    <lineage>
        <taxon>Bacteria</taxon>
        <taxon>Bacillati</taxon>
        <taxon>Actinomycetota</taxon>
        <taxon>Actinomycetes</taxon>
        <taxon>Micrococcales</taxon>
        <taxon>Microbacteriaceae</taxon>
        <taxon>Microbacterium</taxon>
    </lineage>
</organism>
<dbReference type="RefSeq" id="WP_286290297.1">
    <property type="nucleotide sequence ID" value="NZ_JASXSZ010000006.1"/>
</dbReference>
<dbReference type="Pfam" id="PF03852">
    <property type="entry name" value="Vsr"/>
    <property type="match status" value="1"/>
</dbReference>
<comment type="caution">
    <text evidence="7">The sequence shown here is derived from an EMBL/GenBank/DDBJ whole genome shotgun (WGS) entry which is preliminary data.</text>
</comment>
<evidence type="ECO:0000256" key="6">
    <source>
        <dbReference type="ARBA" id="ARBA00029466"/>
    </source>
</evidence>
<dbReference type="EMBL" id="JASXSZ010000006">
    <property type="protein sequence ID" value="MDL9981195.1"/>
    <property type="molecule type" value="Genomic_DNA"/>
</dbReference>
<gene>
    <name evidence="7" type="ORF">QSV35_17825</name>
</gene>